<keyword evidence="1 3" id="KW-0560">Oxidoreductase</keyword>
<protein>
    <submittedName>
        <fullName evidence="6">2-hydroxyacid dehydrogenase</fullName>
    </submittedName>
</protein>
<feature type="domain" description="D-isomer specific 2-hydroxyacid dehydrogenase NAD-binding" evidence="5">
    <location>
        <begin position="106"/>
        <end position="280"/>
    </location>
</feature>
<dbReference type="Pfam" id="PF02826">
    <property type="entry name" value="2-Hacid_dh_C"/>
    <property type="match status" value="1"/>
</dbReference>
<dbReference type="SUPFAM" id="SSF52283">
    <property type="entry name" value="Formate/glycerate dehydrogenase catalytic domain-like"/>
    <property type="match status" value="1"/>
</dbReference>
<evidence type="ECO:0000259" key="5">
    <source>
        <dbReference type="Pfam" id="PF02826"/>
    </source>
</evidence>
<gene>
    <name evidence="6" type="ORF">HJB60_19485</name>
</gene>
<name>A0ABS7IIP0_9HYPH</name>
<evidence type="ECO:0000256" key="1">
    <source>
        <dbReference type="ARBA" id="ARBA00023002"/>
    </source>
</evidence>
<feature type="domain" description="D-isomer specific 2-hydroxyacid dehydrogenase catalytic" evidence="4">
    <location>
        <begin position="11"/>
        <end position="311"/>
    </location>
</feature>
<evidence type="ECO:0000313" key="7">
    <source>
        <dbReference type="Proteomes" id="UP000770629"/>
    </source>
</evidence>
<dbReference type="SUPFAM" id="SSF51735">
    <property type="entry name" value="NAD(P)-binding Rossmann-fold domains"/>
    <property type="match status" value="1"/>
</dbReference>
<keyword evidence="7" id="KW-1185">Reference proteome</keyword>
<organism evidence="6 7">
    <name type="scientific">Rhizobium lentis</name>
    <dbReference type="NCBI Taxonomy" id="1138194"/>
    <lineage>
        <taxon>Bacteria</taxon>
        <taxon>Pseudomonadati</taxon>
        <taxon>Pseudomonadota</taxon>
        <taxon>Alphaproteobacteria</taxon>
        <taxon>Hyphomicrobiales</taxon>
        <taxon>Rhizobiaceae</taxon>
        <taxon>Rhizobium/Agrobacterium group</taxon>
        <taxon>Rhizobium</taxon>
    </lineage>
</organism>
<dbReference type="InterPro" id="IPR006140">
    <property type="entry name" value="D-isomer_DH_NAD-bd"/>
</dbReference>
<evidence type="ECO:0000313" key="6">
    <source>
        <dbReference type="EMBL" id="MBX5091339.1"/>
    </source>
</evidence>
<dbReference type="Pfam" id="PF00389">
    <property type="entry name" value="2-Hacid_dh"/>
    <property type="match status" value="1"/>
</dbReference>
<dbReference type="Proteomes" id="UP000770629">
    <property type="component" value="Unassembled WGS sequence"/>
</dbReference>
<sequence>MSRIAILVPGKIHERVLERLKDRFEIIAVPREERLALDGETAGRIRGVAVSGAFAGAWMDQLPSVEVIASFGVGYDGTDVKRAAEKGIVVTNTPDVLNDEVADTAVGLLLNTIRELPRAEAWLREGNWKPGTSYPLSRFSLKGRHVGLYGLGRIGLEIAKRLEPFKVKISYHTRSRHADVSYDYYRSLKGLAEAVDTLIAIVPKTPQTHKTIDADILAALGANGILVNVGRGWTVDEEALSAALASGSLGAAGLDVFYEEPSVPSDLLATENAVLLPHVASASVPTRNAMADLVADNLIAWFEKGAALTPVPETPQKAKRD</sequence>
<comment type="caution">
    <text evidence="6">The sequence shown here is derived from an EMBL/GenBank/DDBJ whole genome shotgun (WGS) entry which is preliminary data.</text>
</comment>
<evidence type="ECO:0000256" key="2">
    <source>
        <dbReference type="ARBA" id="ARBA00023027"/>
    </source>
</evidence>
<dbReference type="PANTHER" id="PTHR10996:SF178">
    <property type="entry name" value="2-HYDROXYACID DEHYDROGENASE YGL185C-RELATED"/>
    <property type="match status" value="1"/>
</dbReference>
<keyword evidence="2" id="KW-0520">NAD</keyword>
<proteinExistence type="inferred from homology"/>
<dbReference type="Gene3D" id="3.40.50.720">
    <property type="entry name" value="NAD(P)-binding Rossmann-like Domain"/>
    <property type="match status" value="2"/>
</dbReference>
<dbReference type="GeneID" id="66139179"/>
<dbReference type="InterPro" id="IPR006139">
    <property type="entry name" value="D-isomer_2_OHA_DH_cat_dom"/>
</dbReference>
<dbReference type="EMBL" id="JABDYF010000008">
    <property type="protein sequence ID" value="MBX5091339.1"/>
    <property type="molecule type" value="Genomic_DNA"/>
</dbReference>
<accession>A0ABS7IIP0</accession>
<dbReference type="InterPro" id="IPR050223">
    <property type="entry name" value="D-isomer_2-hydroxyacid_DH"/>
</dbReference>
<reference evidence="6 7" key="1">
    <citation type="submission" date="2020-04" db="EMBL/GenBank/DDBJ databases">
        <title>Global-level population genomics: horizontal gene transfer, symbiosis and evolution in Rhizobia.</title>
        <authorList>
            <person name="Gai Y."/>
        </authorList>
    </citation>
    <scope>NUCLEOTIDE SEQUENCE [LARGE SCALE GENOMIC DNA]</scope>
    <source>
        <strain evidence="6 7">BLR33</strain>
    </source>
</reference>
<dbReference type="InterPro" id="IPR036291">
    <property type="entry name" value="NAD(P)-bd_dom_sf"/>
</dbReference>
<dbReference type="CDD" id="cd12156">
    <property type="entry name" value="HPPR"/>
    <property type="match status" value="1"/>
</dbReference>
<comment type="similarity">
    <text evidence="3">Belongs to the D-isomer specific 2-hydroxyacid dehydrogenase family.</text>
</comment>
<dbReference type="RefSeq" id="WP_207243558.1">
    <property type="nucleotide sequence ID" value="NZ_CP071454.1"/>
</dbReference>
<evidence type="ECO:0000256" key="3">
    <source>
        <dbReference type="RuleBase" id="RU003719"/>
    </source>
</evidence>
<dbReference type="PANTHER" id="PTHR10996">
    <property type="entry name" value="2-HYDROXYACID DEHYDROGENASE-RELATED"/>
    <property type="match status" value="1"/>
</dbReference>
<evidence type="ECO:0000259" key="4">
    <source>
        <dbReference type="Pfam" id="PF00389"/>
    </source>
</evidence>